<comment type="caution">
    <text evidence="1">The sequence shown here is derived from an EMBL/GenBank/DDBJ whole genome shotgun (WGS) entry which is preliminary data.</text>
</comment>
<dbReference type="EMBL" id="RSCD01000001">
    <property type="protein sequence ID" value="RSH95867.1"/>
    <property type="molecule type" value="Genomic_DNA"/>
</dbReference>
<reference evidence="1 2" key="1">
    <citation type="submission" date="2018-11" db="EMBL/GenBank/DDBJ databases">
        <title>Genome sequence of Saitozyma podzolica DSM 27192.</title>
        <authorList>
            <person name="Aliyu H."/>
            <person name="Gorte O."/>
            <person name="Ochsenreither K."/>
        </authorList>
    </citation>
    <scope>NUCLEOTIDE SEQUENCE [LARGE SCALE GENOMIC DNA]</scope>
    <source>
        <strain evidence="1 2">DSM 27192</strain>
    </source>
</reference>
<keyword evidence="2" id="KW-1185">Reference proteome</keyword>
<evidence type="ECO:0000313" key="2">
    <source>
        <dbReference type="Proteomes" id="UP000279259"/>
    </source>
</evidence>
<organism evidence="1 2">
    <name type="scientific">Saitozyma podzolica</name>
    <dbReference type="NCBI Taxonomy" id="1890683"/>
    <lineage>
        <taxon>Eukaryota</taxon>
        <taxon>Fungi</taxon>
        <taxon>Dikarya</taxon>
        <taxon>Basidiomycota</taxon>
        <taxon>Agaricomycotina</taxon>
        <taxon>Tremellomycetes</taxon>
        <taxon>Tremellales</taxon>
        <taxon>Trimorphomycetaceae</taxon>
        <taxon>Saitozyma</taxon>
    </lineage>
</organism>
<gene>
    <name evidence="1" type="ORF">EHS25_000960</name>
</gene>
<dbReference type="AlphaFoldDB" id="A0A427YXQ4"/>
<dbReference type="OrthoDB" id="413361at2759"/>
<sequence length="146" mass="15844">MGYESLLFDIKALDPTIRIATAGSGTLEAPSIGSTSLLNKRKEKVTLGKVMFVRGLGFNLISVPGLTRLGADVRFKGSLCRVLLNNVEVLRARLQDKAYISSIELSTRILTSKGVKPSGARASWEVWPSKARSPRLGLDEDALRST</sequence>
<name>A0A427YXQ4_9TREE</name>
<proteinExistence type="predicted"/>
<protein>
    <submittedName>
        <fullName evidence="1">Uncharacterized protein</fullName>
    </submittedName>
</protein>
<evidence type="ECO:0000313" key="1">
    <source>
        <dbReference type="EMBL" id="RSH95867.1"/>
    </source>
</evidence>
<accession>A0A427YXQ4</accession>
<dbReference type="Proteomes" id="UP000279259">
    <property type="component" value="Unassembled WGS sequence"/>
</dbReference>